<dbReference type="GeneID" id="59148397"/>
<accession>A0A7L9FJE2</accession>
<gene>
    <name evidence="2" type="ORF">IG193_00835</name>
</gene>
<evidence type="ECO:0000313" key="2">
    <source>
        <dbReference type="EMBL" id="QOJ79044.1"/>
    </source>
</evidence>
<feature type="transmembrane region" description="Helical" evidence="1">
    <location>
        <begin position="12"/>
        <end position="33"/>
    </location>
</feature>
<protein>
    <submittedName>
        <fullName evidence="2">Uncharacterized protein</fullName>
    </submittedName>
</protein>
<name>A0A7L9FJE2_9CREN</name>
<keyword evidence="1" id="KW-1133">Transmembrane helix</keyword>
<keyword evidence="1" id="KW-0472">Membrane</keyword>
<evidence type="ECO:0000313" key="3">
    <source>
        <dbReference type="Proteomes" id="UP000594121"/>
    </source>
</evidence>
<organism evidence="2 3">
    <name type="scientific">Infirmifilum lucidum</name>
    <dbReference type="NCBI Taxonomy" id="2776706"/>
    <lineage>
        <taxon>Archaea</taxon>
        <taxon>Thermoproteota</taxon>
        <taxon>Thermoprotei</taxon>
        <taxon>Thermofilales</taxon>
        <taxon>Thermofilaceae</taxon>
        <taxon>Infirmifilum</taxon>
    </lineage>
</organism>
<dbReference type="InParanoid" id="A0A7L9FJE2"/>
<sequence>MSRVQLEYPSSRRAVVLEASLSAGTTLTTIFLASRSPSHVLEFSGAFITSFLALFTTLTVWKILKTEKALAIIFSKGEYEELRRGGLQEFLRGLAVVYAALALFVVLPPVVALGLVMGALTAKGFADSIHYLYVRRLEKAHGTRMVAYIESTDREGWYKLCISTA</sequence>
<dbReference type="KEGG" id="thel:IG193_00835"/>
<dbReference type="AlphaFoldDB" id="A0A7L9FJE2"/>
<dbReference type="EMBL" id="CP062310">
    <property type="protein sequence ID" value="QOJ79044.1"/>
    <property type="molecule type" value="Genomic_DNA"/>
</dbReference>
<feature type="transmembrane region" description="Helical" evidence="1">
    <location>
        <begin position="90"/>
        <end position="107"/>
    </location>
</feature>
<evidence type="ECO:0000256" key="1">
    <source>
        <dbReference type="SAM" id="Phobius"/>
    </source>
</evidence>
<dbReference type="RefSeq" id="WP_192819016.1">
    <property type="nucleotide sequence ID" value="NZ_CP062310.1"/>
</dbReference>
<reference evidence="2 3" key="1">
    <citation type="submission" date="2020-10" db="EMBL/GenBank/DDBJ databases">
        <title>Thermofilum lucidum 3507LT sp. nov. a novel member of Thermofilaceae family isolated from Chile hot spring, and proposal of description order Thermofilales.</title>
        <authorList>
            <person name="Zayulina K.S."/>
            <person name="Elcheninov A.G."/>
            <person name="Toshchakov S.V."/>
            <person name="Kublanov I.V."/>
        </authorList>
    </citation>
    <scope>NUCLEOTIDE SEQUENCE [LARGE SCALE GENOMIC DNA]</scope>
    <source>
        <strain evidence="2 3">3507LT</strain>
    </source>
</reference>
<feature type="transmembrane region" description="Helical" evidence="1">
    <location>
        <begin position="45"/>
        <end position="64"/>
    </location>
</feature>
<proteinExistence type="predicted"/>
<keyword evidence="3" id="KW-1185">Reference proteome</keyword>
<dbReference type="Proteomes" id="UP000594121">
    <property type="component" value="Chromosome"/>
</dbReference>
<keyword evidence="1" id="KW-0812">Transmembrane</keyword>